<proteinExistence type="inferred from homology"/>
<dbReference type="EMBL" id="MGFX01000001">
    <property type="protein sequence ID" value="OGM15780.1"/>
    <property type="molecule type" value="Genomic_DNA"/>
</dbReference>
<comment type="similarity">
    <text evidence="1">Belongs to the UPF0213 family.</text>
</comment>
<dbReference type="InterPro" id="IPR035901">
    <property type="entry name" value="GIY-YIG_endonuc_sf"/>
</dbReference>
<dbReference type="Pfam" id="PF01541">
    <property type="entry name" value="GIY-YIG"/>
    <property type="match status" value="1"/>
</dbReference>
<accession>A0A1F7XLA8</accession>
<name>A0A1F7XLA8_9BACT</name>
<evidence type="ECO:0000313" key="3">
    <source>
        <dbReference type="EMBL" id="OGM15780.1"/>
    </source>
</evidence>
<evidence type="ECO:0000313" key="4">
    <source>
        <dbReference type="Proteomes" id="UP000177382"/>
    </source>
</evidence>
<gene>
    <name evidence="3" type="ORF">A2V97_03325</name>
</gene>
<reference evidence="3 4" key="1">
    <citation type="journal article" date="2016" name="Nat. Commun.">
        <title>Thousands of microbial genomes shed light on interconnected biogeochemical processes in an aquifer system.</title>
        <authorList>
            <person name="Anantharaman K."/>
            <person name="Brown C.T."/>
            <person name="Hug L.A."/>
            <person name="Sharon I."/>
            <person name="Castelle C.J."/>
            <person name="Probst A.J."/>
            <person name="Thomas B.C."/>
            <person name="Singh A."/>
            <person name="Wilkins M.J."/>
            <person name="Karaoz U."/>
            <person name="Brodie E.L."/>
            <person name="Williams K.H."/>
            <person name="Hubbard S.S."/>
            <person name="Banfield J.F."/>
        </authorList>
    </citation>
    <scope>NUCLEOTIDE SEQUENCE [LARGE SCALE GENOMIC DNA]</scope>
</reference>
<dbReference type="SMART" id="SM00465">
    <property type="entry name" value="GIYc"/>
    <property type="match status" value="1"/>
</dbReference>
<dbReference type="PANTHER" id="PTHR34477">
    <property type="entry name" value="UPF0213 PROTEIN YHBQ"/>
    <property type="match status" value="1"/>
</dbReference>
<dbReference type="PROSITE" id="PS50164">
    <property type="entry name" value="GIY_YIG"/>
    <property type="match status" value="1"/>
</dbReference>
<dbReference type="AlphaFoldDB" id="A0A1F7XLA8"/>
<dbReference type="Gene3D" id="3.40.1440.10">
    <property type="entry name" value="GIY-YIG endonuclease"/>
    <property type="match status" value="1"/>
</dbReference>
<dbReference type="InterPro" id="IPR050190">
    <property type="entry name" value="UPF0213_domain"/>
</dbReference>
<protein>
    <recommendedName>
        <fullName evidence="2">GIY-YIG domain-containing protein</fullName>
    </recommendedName>
</protein>
<feature type="domain" description="GIY-YIG" evidence="2">
    <location>
        <begin position="1"/>
        <end position="79"/>
    </location>
</feature>
<dbReference type="SUPFAM" id="SSF82771">
    <property type="entry name" value="GIY-YIG endonuclease"/>
    <property type="match status" value="1"/>
</dbReference>
<dbReference type="STRING" id="1802485.A2V97_03325"/>
<dbReference type="Proteomes" id="UP000177382">
    <property type="component" value="Unassembled WGS sequence"/>
</dbReference>
<comment type="caution">
    <text evidence="3">The sequence shown here is derived from an EMBL/GenBank/DDBJ whole genome shotgun (WGS) entry which is preliminary data.</text>
</comment>
<dbReference type="InterPro" id="IPR000305">
    <property type="entry name" value="GIY-YIG_endonuc"/>
</dbReference>
<evidence type="ECO:0000259" key="2">
    <source>
        <dbReference type="PROSITE" id="PS50164"/>
    </source>
</evidence>
<sequence length="85" mass="10435">MFYVYILKSKKDLMFYIGSTNNLRRRLELHNEGQVFSTRFRKPFVLVYYEAYRDEHDARHRESNLKLRSRAFAQLKKRIERSTNS</sequence>
<dbReference type="PANTHER" id="PTHR34477:SF1">
    <property type="entry name" value="UPF0213 PROTEIN YHBQ"/>
    <property type="match status" value="1"/>
</dbReference>
<organism evidence="3 4">
    <name type="scientific">Candidatus Woesebacteria bacterium RBG_16_42_24</name>
    <dbReference type="NCBI Taxonomy" id="1802485"/>
    <lineage>
        <taxon>Bacteria</taxon>
        <taxon>Candidatus Woeseibacteriota</taxon>
    </lineage>
</organism>
<evidence type="ECO:0000256" key="1">
    <source>
        <dbReference type="ARBA" id="ARBA00007435"/>
    </source>
</evidence>